<dbReference type="EC" id="2.4.99.-" evidence="1"/>
<dbReference type="GeneID" id="93262360"/>
<dbReference type="EMBL" id="LS483426">
    <property type="protein sequence ID" value="SQH24862.1"/>
    <property type="molecule type" value="Genomic_DNA"/>
</dbReference>
<gene>
    <name evidence="1" type="primary">lst</name>
    <name evidence="1" type="ORF">NCTC10529_01057</name>
</gene>
<dbReference type="RefSeq" id="WP_003785671.1">
    <property type="nucleotide sequence ID" value="NZ_CP091518.1"/>
</dbReference>
<keyword evidence="1" id="KW-0328">Glycosyltransferase</keyword>
<protein>
    <submittedName>
        <fullName evidence="1">CMP-N-acetylneuraminate-beta-galactosamide-alpha-2,3-sialyltransferase</fullName>
        <ecNumber evidence="1">2.4.99.-</ecNumber>
    </submittedName>
</protein>
<organism evidence="1 2">
    <name type="scientific">Kingella kingae</name>
    <dbReference type="NCBI Taxonomy" id="504"/>
    <lineage>
        <taxon>Bacteria</taxon>
        <taxon>Pseudomonadati</taxon>
        <taxon>Pseudomonadota</taxon>
        <taxon>Betaproteobacteria</taxon>
        <taxon>Neisseriales</taxon>
        <taxon>Neisseriaceae</taxon>
        <taxon>Kingella</taxon>
    </lineage>
</organism>
<keyword evidence="1" id="KW-0808">Transferase</keyword>
<dbReference type="Proteomes" id="UP000248598">
    <property type="component" value="Chromosome 1"/>
</dbReference>
<sequence>MMKPNLYICLTPLQAWIAQQLIRQKQPAPAHLLMICYAEADNDKFRHYYQQTAALCEHSDYVVLSQNKWRKKFMSPKLRKNIAKQYDTVYLASVDNESVHYVLSHIAFNHLETFDDGTANLYHNSIFYQTQTFNLNKQIRRCLQGIRYQTKDLCELSQQHHTLYRQLPNIVAHTTPLRLWHDNLDILSNENTQSYKILLGQPLFEQVQDNVALFTALNRHIQADAYFPHPRESYRLPDVAYIQTPLIFEDYLIEQIQKQPARSFAIYSLGSSAALNVSAFPHVQVFALRPNLPLFDNETWTNLYRIQSQLNIPIHDITL</sequence>
<accession>A0AAX2J4X1</accession>
<proteinExistence type="predicted"/>
<dbReference type="GO" id="GO:0016757">
    <property type="term" value="F:glycosyltransferase activity"/>
    <property type="evidence" value="ECO:0007669"/>
    <property type="project" value="UniProtKB-KW"/>
</dbReference>
<dbReference type="Pfam" id="PF07922">
    <property type="entry name" value="Glyco_transf_52"/>
    <property type="match status" value="1"/>
</dbReference>
<evidence type="ECO:0000313" key="1">
    <source>
        <dbReference type="EMBL" id="SQH24862.1"/>
    </source>
</evidence>
<dbReference type="AlphaFoldDB" id="A0AAX2J4X1"/>
<reference evidence="1 2" key="1">
    <citation type="submission" date="2018-06" db="EMBL/GenBank/DDBJ databases">
        <authorList>
            <consortium name="Pathogen Informatics"/>
            <person name="Doyle S."/>
        </authorList>
    </citation>
    <scope>NUCLEOTIDE SEQUENCE [LARGE SCALE GENOMIC DNA]</scope>
    <source>
        <strain evidence="1 2">NCTC10529</strain>
    </source>
</reference>
<evidence type="ECO:0000313" key="2">
    <source>
        <dbReference type="Proteomes" id="UP000248598"/>
    </source>
</evidence>
<dbReference type="InterPro" id="IPR012477">
    <property type="entry name" value="Glyco_transf_52"/>
</dbReference>
<dbReference type="Gene3D" id="3.30.370.20">
    <property type="match status" value="1"/>
</dbReference>
<name>A0AAX2J4X1_KINKI</name>